<accession>A0A2T8KQ18</accession>
<dbReference type="Gramene" id="PVH64278">
    <property type="protein sequence ID" value="PVH64278"/>
    <property type="gene ID" value="PAHAL_2G228100"/>
</dbReference>
<sequence>MREGERTGGSLSQAKQFLSMQELDLKPFVVFLTLRLLLTERSLQGLGAQQSRLGGTLLRNREDHTAFIRGEKI</sequence>
<gene>
    <name evidence="1" type="ORF">PAHAL_2G228100</name>
</gene>
<protein>
    <submittedName>
        <fullName evidence="1">Uncharacterized protein</fullName>
    </submittedName>
</protein>
<proteinExistence type="predicted"/>
<dbReference type="AlphaFoldDB" id="A0A2T8KQ18"/>
<reference evidence="1" key="1">
    <citation type="submission" date="2018-04" db="EMBL/GenBank/DDBJ databases">
        <title>WGS assembly of Panicum hallii.</title>
        <authorList>
            <person name="Lovell J."/>
            <person name="Jenkins J."/>
            <person name="Lowry D."/>
            <person name="Mamidi S."/>
            <person name="Sreedasyam A."/>
            <person name="Weng X."/>
            <person name="Barry K."/>
            <person name="Bonette J."/>
            <person name="Campitelli B."/>
            <person name="Daum C."/>
            <person name="Gordon S."/>
            <person name="Gould B."/>
            <person name="Lipzen A."/>
            <person name="Macqueen A."/>
            <person name="Palacio-Mejia J."/>
            <person name="Plott C."/>
            <person name="Shakirov E."/>
            <person name="Shu S."/>
            <person name="Yoshinaga Y."/>
            <person name="Zane M."/>
            <person name="Rokhsar D."/>
            <person name="Grimwood J."/>
            <person name="Schmutz J."/>
            <person name="Juenger T."/>
        </authorList>
    </citation>
    <scope>NUCLEOTIDE SEQUENCE [LARGE SCALE GENOMIC DNA]</scope>
    <source>
        <strain evidence="1">FIL2</strain>
    </source>
</reference>
<dbReference type="Proteomes" id="UP000243499">
    <property type="component" value="Chromosome 2"/>
</dbReference>
<dbReference type="EMBL" id="CM008047">
    <property type="protein sequence ID" value="PVH64278.1"/>
    <property type="molecule type" value="Genomic_DNA"/>
</dbReference>
<organism evidence="1">
    <name type="scientific">Panicum hallii</name>
    <dbReference type="NCBI Taxonomy" id="206008"/>
    <lineage>
        <taxon>Eukaryota</taxon>
        <taxon>Viridiplantae</taxon>
        <taxon>Streptophyta</taxon>
        <taxon>Embryophyta</taxon>
        <taxon>Tracheophyta</taxon>
        <taxon>Spermatophyta</taxon>
        <taxon>Magnoliopsida</taxon>
        <taxon>Liliopsida</taxon>
        <taxon>Poales</taxon>
        <taxon>Poaceae</taxon>
        <taxon>PACMAD clade</taxon>
        <taxon>Panicoideae</taxon>
        <taxon>Panicodae</taxon>
        <taxon>Paniceae</taxon>
        <taxon>Panicinae</taxon>
        <taxon>Panicum</taxon>
        <taxon>Panicum sect. Panicum</taxon>
    </lineage>
</organism>
<name>A0A2T8KQ18_9POAL</name>
<evidence type="ECO:0000313" key="1">
    <source>
        <dbReference type="EMBL" id="PVH64278.1"/>
    </source>
</evidence>